<evidence type="ECO:0000256" key="18">
    <source>
        <dbReference type="ARBA" id="ARBA00058861"/>
    </source>
</evidence>
<evidence type="ECO:0000256" key="1">
    <source>
        <dbReference type="ARBA" id="ARBA00004371"/>
    </source>
</evidence>
<evidence type="ECO:0000256" key="3">
    <source>
        <dbReference type="ARBA" id="ARBA00012657"/>
    </source>
</evidence>
<feature type="domain" description="Glycosyl hydrolase family 59 C-terminal lectin" evidence="23">
    <location>
        <begin position="486"/>
        <end position="659"/>
    </location>
</feature>
<keyword evidence="25" id="KW-1185">Reference proteome</keyword>
<dbReference type="InterPro" id="IPR017853">
    <property type="entry name" value="GH"/>
</dbReference>
<comment type="catalytic activity">
    <reaction evidence="17">
        <text>beta-D-galactosyl-(1&lt;-&gt;1)-sphing-4-enine + H2O = sphing-4-enine + D-galactose</text>
        <dbReference type="Rhea" id="RHEA:43908"/>
        <dbReference type="ChEBI" id="CHEBI:4139"/>
        <dbReference type="ChEBI" id="CHEBI:15377"/>
        <dbReference type="ChEBI" id="CHEBI:57756"/>
        <dbReference type="ChEBI" id="CHEBI:57934"/>
    </reaction>
    <physiologicalReaction direction="left-to-right" evidence="17">
        <dbReference type="Rhea" id="RHEA:43909"/>
    </physiologicalReaction>
</comment>
<dbReference type="GeneTree" id="ENSGT00390000003303"/>
<evidence type="ECO:0000256" key="8">
    <source>
        <dbReference type="ARBA" id="ARBA00022963"/>
    </source>
</evidence>
<accession>A0A3B4BWR1</accession>
<dbReference type="Proteomes" id="UP001501920">
    <property type="component" value="Chromosome 4"/>
</dbReference>
<organism evidence="24 25">
    <name type="scientific">Pygocentrus nattereri</name>
    <name type="common">Red-bellied piranha</name>
    <dbReference type="NCBI Taxonomy" id="42514"/>
    <lineage>
        <taxon>Eukaryota</taxon>
        <taxon>Metazoa</taxon>
        <taxon>Chordata</taxon>
        <taxon>Craniata</taxon>
        <taxon>Vertebrata</taxon>
        <taxon>Euteleostomi</taxon>
        <taxon>Actinopterygii</taxon>
        <taxon>Neopterygii</taxon>
        <taxon>Teleostei</taxon>
        <taxon>Ostariophysi</taxon>
        <taxon>Characiformes</taxon>
        <taxon>Characoidei</taxon>
        <taxon>Pygocentrus</taxon>
    </lineage>
</organism>
<sequence>FCTYNTLLLLLCCFSMCLAEVYVLDDSIGLGRTFDGIGGLSGGGATSRLLVNYQEPYRSQILDYLFKPNFGASLHILKVEIGGDAQTTDGTEPSHMHDENDENFFRGYEWWLMKEAKKRNPNITLIGLPWAFPGWIGHGTNRPYTFPDVTAKYVVSWVIGAKQHHDLDIDYIGIWNEKQFDAKYIKVLRGMLDRVGLVNVGIIAADGNWDISKALLLDPYLSDAVEVIGVHYPGTTTVPEALLTGKRLWSSEDYSTFNNDIGAGCWARILNQNYVSGMMTSTISWNLIASYYEDLSFGRDGLMTAEEPWSGNYVVEAPIWITAHTTQFAQPGWKYLSTVRHLAQGGSYVALTDGKGNLTVIIETMTHNHSQCIRPPLPPYSVSPQTATFQLKGSFAALTELQQWHSKFDFETKKDVLFKHTDPIKVQDGYFTLKLGVDEVYTITTVFSGQKGHYPDPPISAPFPKKYFDDFDVRNPPFSEAPYFADQTGVFEYFTNLTDPGPHVFTFRQVISQRPVTWAEDANQTVSVIGDHSWQNLTVACDIYIETVNGGIFLAVRVDQGGESVRKAMGVFYWVFGNGTYKVTNDIGGQKVLAEGLSGTRPGVWHTLTLTVKGDHAFGMLNNYPLWKNVVVHQPKNGWAAIGTHSFEFAQFDNFLVNAD</sequence>
<evidence type="ECO:0000313" key="25">
    <source>
        <dbReference type="Proteomes" id="UP001501920"/>
    </source>
</evidence>
<name>A0A3B4BWR1_PYGNA</name>
<keyword evidence="6" id="KW-0378">Hydrolase</keyword>
<proteinExistence type="inferred from homology"/>
<dbReference type="GO" id="GO:0005764">
    <property type="term" value="C:lysosome"/>
    <property type="evidence" value="ECO:0007669"/>
    <property type="project" value="UniProtKB-SubCell"/>
</dbReference>
<dbReference type="AlphaFoldDB" id="A0A3B4BWR1"/>
<keyword evidence="12" id="KW-0458">Lysosome</keyword>
<comment type="subcellular location">
    <subcellularLocation>
        <location evidence="1">Lysosome</location>
    </subcellularLocation>
</comment>
<feature type="active site" description="Proton donor/acceptor" evidence="19">
    <location>
        <position position="177"/>
    </location>
</feature>
<evidence type="ECO:0000259" key="21">
    <source>
        <dbReference type="Pfam" id="PF02057"/>
    </source>
</evidence>
<dbReference type="PANTHER" id="PTHR15172:SF1">
    <property type="entry name" value="GALACTOCEREBROSIDASE"/>
    <property type="match status" value="1"/>
</dbReference>
<feature type="domain" description="Glycosyl hydrolase family 59 catalytic" evidence="21">
    <location>
        <begin position="34"/>
        <end position="327"/>
    </location>
</feature>
<evidence type="ECO:0000256" key="7">
    <source>
        <dbReference type="ARBA" id="ARBA00022919"/>
    </source>
</evidence>
<evidence type="ECO:0000313" key="24">
    <source>
        <dbReference type="Ensembl" id="ENSPNAP00000004068.2"/>
    </source>
</evidence>
<dbReference type="Ensembl" id="ENSPNAT00000007632.2">
    <property type="protein sequence ID" value="ENSPNAP00000004068.2"/>
    <property type="gene ID" value="ENSPNAG00000010560.2"/>
</dbReference>
<evidence type="ECO:0000259" key="23">
    <source>
        <dbReference type="Pfam" id="PF21708"/>
    </source>
</evidence>
<reference evidence="24" key="3">
    <citation type="submission" date="2025-09" db="UniProtKB">
        <authorList>
            <consortium name="Ensembl"/>
        </authorList>
    </citation>
    <scope>IDENTIFICATION</scope>
</reference>
<keyword evidence="7" id="KW-0746">Sphingolipid metabolism</keyword>
<dbReference type="Pfam" id="PF17387">
    <property type="entry name" value="Glyco_hydro_59M"/>
    <property type="match status" value="1"/>
</dbReference>
<evidence type="ECO:0000256" key="9">
    <source>
        <dbReference type="ARBA" id="ARBA00023098"/>
    </source>
</evidence>
<keyword evidence="13" id="KW-0326">Glycosidase</keyword>
<keyword evidence="11" id="KW-0325">Glycoprotein</keyword>
<dbReference type="InterPro" id="IPR049161">
    <property type="entry name" value="GH59_cat"/>
</dbReference>
<dbReference type="PRINTS" id="PR00850">
    <property type="entry name" value="GLHYDRLASE59"/>
</dbReference>
<dbReference type="Pfam" id="PF21708">
    <property type="entry name" value="Glyco_hydro_59_C"/>
    <property type="match status" value="1"/>
</dbReference>
<dbReference type="FunFam" id="2.60.120.560:FF:000001">
    <property type="entry name" value="galactocerebrosidase precursor"/>
    <property type="match status" value="1"/>
</dbReference>
<evidence type="ECO:0000256" key="19">
    <source>
        <dbReference type="PIRSR" id="PIRSR601286-50"/>
    </source>
</evidence>
<comment type="similarity">
    <text evidence="2">Belongs to the glycosyl hydrolase 59 family.</text>
</comment>
<feature type="signal peptide" evidence="20">
    <location>
        <begin position="1"/>
        <end position="19"/>
    </location>
</feature>
<dbReference type="SUPFAM" id="SSF51445">
    <property type="entry name" value="(Trans)glycosidases"/>
    <property type="match status" value="1"/>
</dbReference>
<evidence type="ECO:0000256" key="2">
    <source>
        <dbReference type="ARBA" id="ARBA00005637"/>
    </source>
</evidence>
<dbReference type="InterPro" id="IPR049162">
    <property type="entry name" value="GH59_C"/>
</dbReference>
<dbReference type="InterPro" id="IPR001286">
    <property type="entry name" value="Glyco_hydro_59"/>
</dbReference>
<comment type="function">
    <text evidence="18">Hydrolyzes the galactose ester bonds of glycolipids such as galactosylceramide and galactosylsphingosine.</text>
</comment>
<dbReference type="InterPro" id="IPR013785">
    <property type="entry name" value="Aldolase_TIM"/>
</dbReference>
<dbReference type="FunFam" id="3.20.20.80:FF:000026">
    <property type="entry name" value="galactocerebrosidase precursor"/>
    <property type="match status" value="1"/>
</dbReference>
<evidence type="ECO:0000256" key="16">
    <source>
        <dbReference type="ARBA" id="ARBA00033698"/>
    </source>
</evidence>
<dbReference type="Gene3D" id="2.60.120.560">
    <property type="entry name" value="Exo-inulinase, domain 1"/>
    <property type="match status" value="1"/>
</dbReference>
<evidence type="ECO:0000256" key="17">
    <source>
        <dbReference type="ARBA" id="ARBA00048813"/>
    </source>
</evidence>
<protein>
    <recommendedName>
        <fullName evidence="4">Galactocerebrosidase</fullName>
        <ecNumber evidence="3">3.2.1.46</ecNumber>
    </recommendedName>
    <alternativeName>
        <fullName evidence="15">Galactosylceramidase</fullName>
    </alternativeName>
</protein>
<evidence type="ECO:0000256" key="11">
    <source>
        <dbReference type="ARBA" id="ARBA00023180"/>
    </source>
</evidence>
<feature type="chain" id="PRO_5043938198" description="Galactocerebrosidase" evidence="20">
    <location>
        <begin position="20"/>
        <end position="660"/>
    </location>
</feature>
<evidence type="ECO:0000256" key="4">
    <source>
        <dbReference type="ARBA" id="ARBA00019657"/>
    </source>
</evidence>
<reference evidence="24 25" key="1">
    <citation type="submission" date="2020-10" db="EMBL/GenBank/DDBJ databases">
        <title>Pygocentrus nattereri (red-bellied piranha) genome, fPygNat1, primary haplotype.</title>
        <authorList>
            <person name="Myers G."/>
            <person name="Meyer A."/>
            <person name="Karagic N."/>
            <person name="Pippel M."/>
            <person name="Winkler S."/>
            <person name="Tracey A."/>
            <person name="Wood J."/>
            <person name="Formenti G."/>
            <person name="Howe K."/>
            <person name="Fedrigo O."/>
            <person name="Jarvis E.D."/>
        </authorList>
    </citation>
    <scope>NUCLEOTIDE SEQUENCE [LARGE SCALE GENOMIC DNA]</scope>
</reference>
<dbReference type="Pfam" id="PF02057">
    <property type="entry name" value="Glyco_hydro_59"/>
    <property type="match status" value="1"/>
</dbReference>
<dbReference type="GO" id="GO:0004336">
    <property type="term" value="F:galactosylceramidase activity"/>
    <property type="evidence" value="ECO:0007669"/>
    <property type="project" value="UniProtKB-EC"/>
</dbReference>
<feature type="active site" description="Nucleophile" evidence="19">
    <location>
        <position position="252"/>
    </location>
</feature>
<dbReference type="FunFam" id="3.20.20.70:FF:000091">
    <property type="entry name" value="galactocerebrosidase precursor"/>
    <property type="match status" value="1"/>
</dbReference>
<reference evidence="24" key="2">
    <citation type="submission" date="2025-08" db="UniProtKB">
        <authorList>
            <consortium name="Ensembl"/>
        </authorList>
    </citation>
    <scope>IDENTIFICATION</scope>
</reference>
<evidence type="ECO:0000256" key="14">
    <source>
        <dbReference type="ARBA" id="ARBA00023982"/>
    </source>
</evidence>
<comment type="catalytic activity">
    <reaction evidence="16">
        <text>a beta-D-galactosyl-(1&lt;-&gt;1')-N-acylsphing-4-enine + H2O = an N-acylsphing-4-enine + D-galactose</text>
        <dbReference type="Rhea" id="RHEA:14297"/>
        <dbReference type="ChEBI" id="CHEBI:4139"/>
        <dbReference type="ChEBI" id="CHEBI:15377"/>
        <dbReference type="ChEBI" id="CHEBI:18390"/>
        <dbReference type="ChEBI" id="CHEBI:52639"/>
        <dbReference type="EC" id="3.2.1.46"/>
    </reaction>
    <physiologicalReaction direction="left-to-right" evidence="16">
        <dbReference type="Rhea" id="RHEA:14298"/>
    </physiologicalReaction>
</comment>
<keyword evidence="5 20" id="KW-0732">Signal</keyword>
<keyword evidence="10" id="KW-1015">Disulfide bond</keyword>
<keyword evidence="8" id="KW-0442">Lipid degradation</keyword>
<evidence type="ECO:0000259" key="22">
    <source>
        <dbReference type="Pfam" id="PF17387"/>
    </source>
</evidence>
<keyword evidence="9" id="KW-0443">Lipid metabolism</keyword>
<dbReference type="GO" id="GO:0016020">
    <property type="term" value="C:membrane"/>
    <property type="evidence" value="ECO:0007669"/>
    <property type="project" value="GOC"/>
</dbReference>
<evidence type="ECO:0000256" key="15">
    <source>
        <dbReference type="ARBA" id="ARBA00033098"/>
    </source>
</evidence>
<dbReference type="InterPro" id="IPR035394">
    <property type="entry name" value="Glyco_hydro_59_dom"/>
</dbReference>
<evidence type="ECO:0000256" key="5">
    <source>
        <dbReference type="ARBA" id="ARBA00022729"/>
    </source>
</evidence>
<feature type="domain" description="Glycosyl hydrolase family 59 central" evidence="22">
    <location>
        <begin position="335"/>
        <end position="450"/>
    </location>
</feature>
<evidence type="ECO:0000256" key="13">
    <source>
        <dbReference type="ARBA" id="ARBA00023295"/>
    </source>
</evidence>
<comment type="catalytic activity">
    <reaction evidence="14">
        <text>a D-galactosylceramide + H2O = an N-acyl-sphingoid base + D-galactose</text>
        <dbReference type="Rhea" id="RHEA:43412"/>
        <dbReference type="ChEBI" id="CHEBI:4139"/>
        <dbReference type="ChEBI" id="CHEBI:15377"/>
        <dbReference type="ChEBI" id="CHEBI:36498"/>
        <dbReference type="ChEBI" id="CHEBI:83273"/>
    </reaction>
    <physiologicalReaction direction="left-to-right" evidence="14">
        <dbReference type="Rhea" id="RHEA:43413"/>
    </physiologicalReaction>
</comment>
<dbReference type="Gene3D" id="3.20.20.70">
    <property type="entry name" value="Aldolase class I"/>
    <property type="match status" value="1"/>
</dbReference>
<evidence type="ECO:0000256" key="10">
    <source>
        <dbReference type="ARBA" id="ARBA00023157"/>
    </source>
</evidence>
<dbReference type="PANTHER" id="PTHR15172">
    <property type="entry name" value="GALACTOCEREBROSIDASE"/>
    <property type="match status" value="1"/>
</dbReference>
<dbReference type="Gene3D" id="3.20.20.80">
    <property type="entry name" value="Glycosidases"/>
    <property type="match status" value="1"/>
</dbReference>
<evidence type="ECO:0000256" key="20">
    <source>
        <dbReference type="SAM" id="SignalP"/>
    </source>
</evidence>
<evidence type="ECO:0000256" key="6">
    <source>
        <dbReference type="ARBA" id="ARBA00022801"/>
    </source>
</evidence>
<evidence type="ECO:0000256" key="12">
    <source>
        <dbReference type="ARBA" id="ARBA00023228"/>
    </source>
</evidence>
<dbReference type="GO" id="GO:0006683">
    <property type="term" value="P:galactosylceramide catabolic process"/>
    <property type="evidence" value="ECO:0007669"/>
    <property type="project" value="InterPro"/>
</dbReference>
<dbReference type="EC" id="3.2.1.46" evidence="3"/>